<dbReference type="Pfam" id="PF03372">
    <property type="entry name" value="Exo_endo_phos"/>
    <property type="match status" value="1"/>
</dbReference>
<sequence length="399" mass="46040">MDSMGSFFNNFGLTSSYFVDPIGRSGGIWVIWDPTKVTVATNYSNPQAVHVTIQRNGFASWFLSVVYASPNPRLRETLWEDLNFFAANNNNNPWVAAGDFNEVATADESRSNTPDSSASARRRFADNINNCDLMDMGFTGPKLTWTNGRQGLACVQKRLDRGLCNEEWRELFPEGMIQTLPRTYSDHSPLILHTAGIMPLNPSVKPFRFEAAWILDPSFENMVSQTWKGVDLLDHIKNFSDAALDWNKKVFGNIFRKKRWVLSRINGIQMAQANGFSHNLQILEKDLVSDYNNILTQEEVLWFQKSRAKWIVHGERNTRYFHMSTIIRRRKSKISMLKDNNNIWTEDPLTIKDLVQNYFVDLFREPNLSTDISRRWVYLIAIEEEEEEEEFSVSDPPGD</sequence>
<protein>
    <recommendedName>
        <fullName evidence="1">Endonuclease/exonuclease/phosphatase domain-containing protein</fullName>
    </recommendedName>
</protein>
<feature type="domain" description="Endonuclease/exonuclease/phosphatase" evidence="1">
    <location>
        <begin position="21"/>
        <end position="187"/>
    </location>
</feature>
<organism evidence="2 3">
    <name type="scientific">Rhododendron griersonianum</name>
    <dbReference type="NCBI Taxonomy" id="479676"/>
    <lineage>
        <taxon>Eukaryota</taxon>
        <taxon>Viridiplantae</taxon>
        <taxon>Streptophyta</taxon>
        <taxon>Embryophyta</taxon>
        <taxon>Tracheophyta</taxon>
        <taxon>Spermatophyta</taxon>
        <taxon>Magnoliopsida</taxon>
        <taxon>eudicotyledons</taxon>
        <taxon>Gunneridae</taxon>
        <taxon>Pentapetalae</taxon>
        <taxon>asterids</taxon>
        <taxon>Ericales</taxon>
        <taxon>Ericaceae</taxon>
        <taxon>Ericoideae</taxon>
        <taxon>Rhodoreae</taxon>
        <taxon>Rhododendron</taxon>
    </lineage>
</organism>
<dbReference type="InterPro" id="IPR005135">
    <property type="entry name" value="Endo/exonuclease/phosphatase"/>
</dbReference>
<dbReference type="Proteomes" id="UP000823749">
    <property type="component" value="Chromosome 2"/>
</dbReference>
<dbReference type="GO" id="GO:0003824">
    <property type="term" value="F:catalytic activity"/>
    <property type="evidence" value="ECO:0007669"/>
    <property type="project" value="InterPro"/>
</dbReference>
<proteinExistence type="predicted"/>
<name>A0AAV6LD30_9ERIC</name>
<dbReference type="InterPro" id="IPR036691">
    <property type="entry name" value="Endo/exonu/phosph_ase_sf"/>
</dbReference>
<evidence type="ECO:0000259" key="1">
    <source>
        <dbReference type="Pfam" id="PF03372"/>
    </source>
</evidence>
<dbReference type="EMBL" id="JACTNZ010000002">
    <property type="protein sequence ID" value="KAG5562963.1"/>
    <property type="molecule type" value="Genomic_DNA"/>
</dbReference>
<dbReference type="PANTHER" id="PTHR33710">
    <property type="entry name" value="BNAC02G09200D PROTEIN"/>
    <property type="match status" value="1"/>
</dbReference>
<dbReference type="Gene3D" id="3.60.10.10">
    <property type="entry name" value="Endonuclease/exonuclease/phosphatase"/>
    <property type="match status" value="1"/>
</dbReference>
<keyword evidence="3" id="KW-1185">Reference proteome</keyword>
<dbReference type="PANTHER" id="PTHR33710:SF77">
    <property type="entry name" value="DNASE I-LIKE SUPERFAMILY PROTEIN"/>
    <property type="match status" value="1"/>
</dbReference>
<dbReference type="AlphaFoldDB" id="A0AAV6LD30"/>
<comment type="caution">
    <text evidence="2">The sequence shown here is derived from an EMBL/GenBank/DDBJ whole genome shotgun (WGS) entry which is preliminary data.</text>
</comment>
<accession>A0AAV6LD30</accession>
<dbReference type="SUPFAM" id="SSF56219">
    <property type="entry name" value="DNase I-like"/>
    <property type="match status" value="1"/>
</dbReference>
<evidence type="ECO:0000313" key="2">
    <source>
        <dbReference type="EMBL" id="KAG5562963.1"/>
    </source>
</evidence>
<reference evidence="2" key="1">
    <citation type="submission" date="2020-08" db="EMBL/GenBank/DDBJ databases">
        <title>Plant Genome Project.</title>
        <authorList>
            <person name="Zhang R.-G."/>
        </authorList>
    </citation>
    <scope>NUCLEOTIDE SEQUENCE</scope>
    <source>
        <strain evidence="2">WSP0</strain>
        <tissue evidence="2">Leaf</tissue>
    </source>
</reference>
<evidence type="ECO:0000313" key="3">
    <source>
        <dbReference type="Proteomes" id="UP000823749"/>
    </source>
</evidence>
<gene>
    <name evidence="2" type="ORF">RHGRI_005637</name>
</gene>